<dbReference type="SUPFAM" id="SSF51445">
    <property type="entry name" value="(Trans)glycosidases"/>
    <property type="match status" value="1"/>
</dbReference>
<dbReference type="GO" id="GO:0005975">
    <property type="term" value="P:carbohydrate metabolic process"/>
    <property type="evidence" value="ECO:0007669"/>
    <property type="project" value="InterPro"/>
</dbReference>
<dbReference type="Pfam" id="PF00933">
    <property type="entry name" value="Glyco_hydro_3"/>
    <property type="match status" value="1"/>
</dbReference>
<dbReference type="OrthoDB" id="3187421at2"/>
<dbReference type="Gene3D" id="3.40.50.1700">
    <property type="entry name" value="Glycoside hydrolase family 3 C-terminal domain"/>
    <property type="match status" value="1"/>
</dbReference>
<dbReference type="Gene3D" id="2.60.120.260">
    <property type="entry name" value="Galactose-binding domain-like"/>
    <property type="match status" value="1"/>
</dbReference>
<sequence length="832" mass="87748">MTTTDTTTSTDYAALVARLDLPTKVRLLTGATAFTLHGEESIGLSPMAFSDGPTGVRGLKFTGGEKVALVPNATLLASAWSEDTAREVGELLAEEAERQQIHVVLGPTINLHRSPLGGRLFEAYSEDPLLTGRLAAAYVNGLQDKGIGACLKHLVANESETLRNYMNSVVSERALREVYLLPFEIAVDEANAWSIMAAYNDVNGVAATEQDHVNNVVVKGEWGWDGLLMSDWYATKTSAPAALGGLGLVMPGPDGPWGEALVRDVESGAVPESVIDEHVCRLLRLADRVGALGGQREWPATSLAPDAPERRAQLRRLATDGMVVLRNEGDVLPLARDTTVALIGRHAVDTVCMGGGSATVNPPHQVSVAQGLSEALGDGVTVVDAVPVRALTLPARTDLVRDPESDEPGIRVEHIDAAGEVMLAVHSDDATVTTGWDDDLPRPTEVLRLRAVAAAGGQTRVGVSGTGSWVLRVDGDEVGSVVLTAEGADPGEAVLKPPQWTTDLDLAEGALVEAELTIVRSEPQPGPDGKVSTLSHAIASGMGMKGLLLEEVPRPLDEVLQDAAAAARDADVAVVVVGLTPEQEGEAADKSTLALPGEQDALVRAVAEAARRTVVVVNAATPVLMPWADEVDAILVVGLPGQEGGYAVADALLGVREPAGRLVTTWPAADGAAPAWDVEPTDLQLEYGDDTFVGYRGWHAGRAATPAFWLGAGEGYGAWEYADATLVEDTVEGDGPQTPRLRVSLSNTGPRPSREVVQVYFQPSEDDEPVRLVGWGAATVDPGEGTTVEVETDPRLWRRWDESANAWSTLQPGGELLVARGLGDIRARLPLA</sequence>
<keyword evidence="4" id="KW-0326">Glycosidase</keyword>
<keyword evidence="7" id="KW-1185">Reference proteome</keyword>
<keyword evidence="3" id="KW-0119">Carbohydrate metabolism</keyword>
<proteinExistence type="inferred from homology"/>
<dbReference type="InterPro" id="IPR019800">
    <property type="entry name" value="Glyco_hydro_3_AS"/>
</dbReference>
<dbReference type="GO" id="GO:0004553">
    <property type="term" value="F:hydrolase activity, hydrolyzing O-glycosyl compounds"/>
    <property type="evidence" value="ECO:0007669"/>
    <property type="project" value="InterPro"/>
</dbReference>
<feature type="domain" description="Fibronectin type III-like" evidence="5">
    <location>
        <begin position="755"/>
        <end position="822"/>
    </location>
</feature>
<dbReference type="InterPro" id="IPR036962">
    <property type="entry name" value="Glyco_hydro_3_N_sf"/>
</dbReference>
<dbReference type="Proteomes" id="UP000237822">
    <property type="component" value="Unassembled WGS sequence"/>
</dbReference>
<evidence type="ECO:0000313" key="7">
    <source>
        <dbReference type="Proteomes" id="UP000237822"/>
    </source>
</evidence>
<dbReference type="PANTHER" id="PTHR42715:SF10">
    <property type="entry name" value="BETA-GLUCOSIDASE"/>
    <property type="match status" value="1"/>
</dbReference>
<accession>A0A2T0UGG1</accession>
<dbReference type="PANTHER" id="PTHR42715">
    <property type="entry name" value="BETA-GLUCOSIDASE"/>
    <property type="match status" value="1"/>
</dbReference>
<evidence type="ECO:0000259" key="5">
    <source>
        <dbReference type="SMART" id="SM01217"/>
    </source>
</evidence>
<dbReference type="PROSITE" id="PS00775">
    <property type="entry name" value="GLYCOSYL_HYDROL_F3"/>
    <property type="match status" value="1"/>
</dbReference>
<dbReference type="RefSeq" id="WP_106297998.1">
    <property type="nucleotide sequence ID" value="NZ_PVTI01000017.1"/>
</dbReference>
<gene>
    <name evidence="6" type="ORF">BCF74_11748</name>
</gene>
<dbReference type="InterPro" id="IPR036881">
    <property type="entry name" value="Glyco_hydro_3_C_sf"/>
</dbReference>
<evidence type="ECO:0000256" key="1">
    <source>
        <dbReference type="ARBA" id="ARBA00005336"/>
    </source>
</evidence>
<dbReference type="InterPro" id="IPR002772">
    <property type="entry name" value="Glyco_hydro_3_C"/>
</dbReference>
<dbReference type="InterPro" id="IPR026891">
    <property type="entry name" value="Fn3-like"/>
</dbReference>
<dbReference type="PRINTS" id="PR00133">
    <property type="entry name" value="GLHYDRLASE3"/>
</dbReference>
<protein>
    <submittedName>
        <fullName evidence="6">Beta-glucosidase</fullName>
    </submittedName>
</protein>
<comment type="caution">
    <text evidence="6">The sequence shown here is derived from an EMBL/GenBank/DDBJ whole genome shotgun (WGS) entry which is preliminary data.</text>
</comment>
<reference evidence="6 7" key="1">
    <citation type="submission" date="2018-03" db="EMBL/GenBank/DDBJ databases">
        <title>Genomic Encyclopedia of Archaeal and Bacterial Type Strains, Phase II (KMG-II): from individual species to whole genera.</title>
        <authorList>
            <person name="Goeker M."/>
        </authorList>
    </citation>
    <scope>NUCLEOTIDE SEQUENCE [LARGE SCALE GENOMIC DNA]</scope>
    <source>
        <strain evidence="6 7">ATCC BAA-1496</strain>
    </source>
</reference>
<dbReference type="Gene3D" id="2.60.40.10">
    <property type="entry name" value="Immunoglobulins"/>
    <property type="match status" value="1"/>
</dbReference>
<dbReference type="InterPro" id="IPR050288">
    <property type="entry name" value="Cellulose_deg_GH3"/>
</dbReference>
<dbReference type="AlphaFoldDB" id="A0A2T0UGG1"/>
<keyword evidence="2 4" id="KW-0378">Hydrolase</keyword>
<dbReference type="InterPro" id="IPR013783">
    <property type="entry name" value="Ig-like_fold"/>
</dbReference>
<dbReference type="Pfam" id="PF01915">
    <property type="entry name" value="Glyco_hydro_3_C"/>
    <property type="match status" value="1"/>
</dbReference>
<dbReference type="Gene3D" id="3.20.20.300">
    <property type="entry name" value="Glycoside hydrolase, family 3, N-terminal domain"/>
    <property type="match status" value="1"/>
</dbReference>
<comment type="similarity">
    <text evidence="1 4">Belongs to the glycosyl hydrolase 3 family.</text>
</comment>
<evidence type="ECO:0000313" key="6">
    <source>
        <dbReference type="EMBL" id="PRY57043.1"/>
    </source>
</evidence>
<dbReference type="SMART" id="SM01217">
    <property type="entry name" value="Fn3_like"/>
    <property type="match status" value="1"/>
</dbReference>
<dbReference type="EMBL" id="PVTI01000017">
    <property type="protein sequence ID" value="PRY57043.1"/>
    <property type="molecule type" value="Genomic_DNA"/>
</dbReference>
<dbReference type="Pfam" id="PF14310">
    <property type="entry name" value="Fn3-like"/>
    <property type="match status" value="1"/>
</dbReference>
<organism evidence="6 7">
    <name type="scientific">Knoellia remsis</name>
    <dbReference type="NCBI Taxonomy" id="407159"/>
    <lineage>
        <taxon>Bacteria</taxon>
        <taxon>Bacillati</taxon>
        <taxon>Actinomycetota</taxon>
        <taxon>Actinomycetes</taxon>
        <taxon>Micrococcales</taxon>
        <taxon>Intrasporangiaceae</taxon>
        <taxon>Knoellia</taxon>
    </lineage>
</organism>
<evidence type="ECO:0000256" key="3">
    <source>
        <dbReference type="ARBA" id="ARBA00023277"/>
    </source>
</evidence>
<dbReference type="InterPro" id="IPR017853">
    <property type="entry name" value="GH"/>
</dbReference>
<dbReference type="SUPFAM" id="SSF52279">
    <property type="entry name" value="Beta-D-glucan exohydrolase, C-terminal domain"/>
    <property type="match status" value="1"/>
</dbReference>
<evidence type="ECO:0000256" key="2">
    <source>
        <dbReference type="ARBA" id="ARBA00022801"/>
    </source>
</evidence>
<name>A0A2T0UGG1_9MICO</name>
<evidence type="ECO:0000256" key="4">
    <source>
        <dbReference type="RuleBase" id="RU361161"/>
    </source>
</evidence>
<dbReference type="InterPro" id="IPR001764">
    <property type="entry name" value="Glyco_hydro_3_N"/>
</dbReference>